<dbReference type="InterPro" id="IPR010982">
    <property type="entry name" value="Lambda_DNA-bd_dom_sf"/>
</dbReference>
<reference evidence="2" key="1">
    <citation type="submission" date="2007-10" db="EMBL/GenBank/DDBJ databases">
        <authorList>
            <person name="Fulton L."/>
            <person name="Clifton S."/>
            <person name="Fulton B."/>
            <person name="Xu J."/>
            <person name="Minx P."/>
            <person name="Pepin K.H."/>
            <person name="Johnson M."/>
            <person name="Thiruvilangam P."/>
            <person name="Bhonagiri V."/>
            <person name="Nash W.E."/>
            <person name="Mardis E.R."/>
            <person name="Wilson R.K."/>
        </authorList>
    </citation>
    <scope>NUCLEOTIDE SEQUENCE [LARGE SCALE GENOMIC DNA]</scope>
    <source>
        <strain evidence="2">DSM 15702</strain>
    </source>
</reference>
<evidence type="ECO:0000313" key="3">
    <source>
        <dbReference type="Proteomes" id="UP000005326"/>
    </source>
</evidence>
<dbReference type="SUPFAM" id="SSF47413">
    <property type="entry name" value="lambda repressor-like DNA-binding domains"/>
    <property type="match status" value="1"/>
</dbReference>
<comment type="caution">
    <text evidence="2">The sequence shown here is derived from an EMBL/GenBank/DDBJ whole genome shotgun (WGS) entry which is preliminary data.</text>
</comment>
<name>B0MMK1_9FIRM</name>
<dbReference type="Proteomes" id="UP000005326">
    <property type="component" value="Unassembled WGS sequence"/>
</dbReference>
<accession>B0MMK1</accession>
<dbReference type="AlphaFoldDB" id="B0MMK1"/>
<evidence type="ECO:0000313" key="2">
    <source>
        <dbReference type="EMBL" id="EDS01096.1"/>
    </source>
</evidence>
<dbReference type="Pfam" id="PF13443">
    <property type="entry name" value="HTH_26"/>
    <property type="match status" value="1"/>
</dbReference>
<gene>
    <name evidence="2" type="ORF">EUBSIR_01061</name>
</gene>
<proteinExistence type="predicted"/>
<keyword evidence="3" id="KW-1185">Reference proteome</keyword>
<organism evidence="2 3">
    <name type="scientific">[Eubacterium] siraeum DSM 15702</name>
    <dbReference type="NCBI Taxonomy" id="428128"/>
    <lineage>
        <taxon>Bacteria</taxon>
        <taxon>Bacillati</taxon>
        <taxon>Bacillota</taxon>
        <taxon>Clostridia</taxon>
        <taxon>Eubacteriales</taxon>
        <taxon>Oscillospiraceae</taxon>
        <taxon>Oscillospiraceae incertae sedis</taxon>
    </lineage>
</organism>
<protein>
    <recommendedName>
        <fullName evidence="1">HTH cro/C1-type domain-containing protein</fullName>
    </recommendedName>
</protein>
<dbReference type="EMBL" id="ABCA03000042">
    <property type="protein sequence ID" value="EDS01096.1"/>
    <property type="molecule type" value="Genomic_DNA"/>
</dbReference>
<dbReference type="InterPro" id="IPR001387">
    <property type="entry name" value="Cro/C1-type_HTH"/>
</dbReference>
<dbReference type="Gene3D" id="1.10.260.40">
    <property type="entry name" value="lambda repressor-like DNA-binding domains"/>
    <property type="match status" value="1"/>
</dbReference>
<evidence type="ECO:0000259" key="1">
    <source>
        <dbReference type="Pfam" id="PF13443"/>
    </source>
</evidence>
<dbReference type="GO" id="GO:0003677">
    <property type="term" value="F:DNA binding"/>
    <property type="evidence" value="ECO:0007669"/>
    <property type="project" value="InterPro"/>
</dbReference>
<feature type="domain" description="HTH cro/C1-type" evidence="1">
    <location>
        <begin position="10"/>
        <end position="67"/>
    </location>
</feature>
<reference evidence="2" key="2">
    <citation type="submission" date="2014-06" db="EMBL/GenBank/DDBJ databases">
        <title>Draft genome sequence of Eubacterium siraeum (DSM 15702).</title>
        <authorList>
            <person name="Sudarsanam P."/>
            <person name="Ley R."/>
            <person name="Guruge J."/>
            <person name="Turnbaugh P.J."/>
            <person name="Mahowald M."/>
            <person name="Liep D."/>
            <person name="Gordon J."/>
        </authorList>
    </citation>
    <scope>NUCLEOTIDE SEQUENCE</scope>
    <source>
        <strain evidence="2">DSM 15702</strain>
    </source>
</reference>
<sequence>MAVSYKPLMHMMIERDISNAELMRRASISANIITKIKNGQYIALDKVESICHAMGCSPNDMMEFIPDNPEGEKKDD</sequence>